<dbReference type="InterPro" id="IPR023170">
    <property type="entry name" value="HhH_base_excis_C"/>
</dbReference>
<dbReference type="GO" id="GO:0006285">
    <property type="term" value="P:base-excision repair, AP site formation"/>
    <property type="evidence" value="ECO:0007669"/>
    <property type="project" value="UniProtKB-UniRule"/>
</dbReference>
<dbReference type="GO" id="GO:0006289">
    <property type="term" value="P:nucleotide-excision repair"/>
    <property type="evidence" value="ECO:0007669"/>
    <property type="project" value="TreeGrafter"/>
</dbReference>
<evidence type="ECO:0000256" key="6">
    <source>
        <dbReference type="ARBA" id="ARBA00023004"/>
    </source>
</evidence>
<dbReference type="SMART" id="SM00478">
    <property type="entry name" value="ENDO3c"/>
    <property type="match status" value="1"/>
</dbReference>
<evidence type="ECO:0000256" key="12">
    <source>
        <dbReference type="SAM" id="MobiDB-lite"/>
    </source>
</evidence>
<evidence type="ECO:0000256" key="8">
    <source>
        <dbReference type="ARBA" id="ARBA00023204"/>
    </source>
</evidence>
<dbReference type="SUPFAM" id="SSF48150">
    <property type="entry name" value="DNA-glycosylase"/>
    <property type="match status" value="1"/>
</dbReference>
<dbReference type="CDD" id="cd00056">
    <property type="entry name" value="ENDO3c"/>
    <property type="match status" value="1"/>
</dbReference>
<feature type="region of interest" description="Disordered" evidence="12">
    <location>
        <begin position="57"/>
        <end position="76"/>
    </location>
</feature>
<comment type="caution">
    <text evidence="11">Lacks conserved residue(s) required for the propagation of feature annotation.</text>
</comment>
<keyword evidence="10 11" id="KW-0326">Glycosidase</keyword>
<evidence type="ECO:0000259" key="13">
    <source>
        <dbReference type="SMART" id="SM00478"/>
    </source>
</evidence>
<evidence type="ECO:0000256" key="2">
    <source>
        <dbReference type="ARBA" id="ARBA00022485"/>
    </source>
</evidence>
<dbReference type="GO" id="GO:0005739">
    <property type="term" value="C:mitochondrion"/>
    <property type="evidence" value="ECO:0007669"/>
    <property type="project" value="UniProtKB-SubCell"/>
</dbReference>
<dbReference type="Gene3D" id="1.10.340.30">
    <property type="entry name" value="Hypothetical protein, domain 2"/>
    <property type="match status" value="1"/>
</dbReference>
<evidence type="ECO:0000256" key="1">
    <source>
        <dbReference type="ARBA" id="ARBA00008343"/>
    </source>
</evidence>
<accession>A0A060TC13</accession>
<organism evidence="14">
    <name type="scientific">Blastobotrys adeninivorans</name>
    <name type="common">Yeast</name>
    <name type="synonym">Arxula adeninivorans</name>
    <dbReference type="NCBI Taxonomy" id="409370"/>
    <lineage>
        <taxon>Eukaryota</taxon>
        <taxon>Fungi</taxon>
        <taxon>Dikarya</taxon>
        <taxon>Ascomycota</taxon>
        <taxon>Saccharomycotina</taxon>
        <taxon>Dipodascomycetes</taxon>
        <taxon>Dipodascales</taxon>
        <taxon>Trichomonascaceae</taxon>
        <taxon>Blastobotrys</taxon>
    </lineage>
</organism>
<feature type="domain" description="HhH-GPD" evidence="13">
    <location>
        <begin position="124"/>
        <end position="276"/>
    </location>
</feature>
<dbReference type="InterPro" id="IPR011257">
    <property type="entry name" value="DNA_glycosylase"/>
</dbReference>
<dbReference type="GO" id="GO:0051539">
    <property type="term" value="F:4 iron, 4 sulfur cluster binding"/>
    <property type="evidence" value="ECO:0007669"/>
    <property type="project" value="UniProtKB-KW"/>
</dbReference>
<keyword evidence="9 11" id="KW-0456">Lyase</keyword>
<proteinExistence type="inferred from homology"/>
<dbReference type="EC" id="4.2.99.18" evidence="11"/>
<protein>
    <recommendedName>
        <fullName evidence="11">Endonuclease III homolog</fullName>
        <ecNumber evidence="11">3.2.2.-</ecNumber>
        <ecNumber evidence="11">4.2.99.18</ecNumber>
    </recommendedName>
    <alternativeName>
        <fullName evidence="11">Bifunctional DNA N-glycosylase/DNA-(apurinic or apyrimidinic site) lyase</fullName>
        <shortName evidence="11">DNA glycosylase/AP lyase</shortName>
    </alternativeName>
</protein>
<dbReference type="GO" id="GO:0140078">
    <property type="term" value="F:class I DNA-(apurinic or apyrimidinic site) endonuclease activity"/>
    <property type="evidence" value="ECO:0007669"/>
    <property type="project" value="UniProtKB-EC"/>
</dbReference>
<evidence type="ECO:0000256" key="10">
    <source>
        <dbReference type="ARBA" id="ARBA00023295"/>
    </source>
</evidence>
<reference evidence="14" key="2">
    <citation type="submission" date="2014-06" db="EMBL/GenBank/DDBJ databases">
        <title>The complete genome of Blastobotrys (Arxula) adeninivorans LS3 - a yeast of biotechnological interest.</title>
        <authorList>
            <person name="Kunze G."/>
            <person name="Gaillardin C."/>
            <person name="Czernicka M."/>
            <person name="Durrens P."/>
            <person name="Martin T."/>
            <person name="Boer E."/>
            <person name="Gabaldon T."/>
            <person name="Cruz J."/>
            <person name="Talla E."/>
            <person name="Marck C."/>
            <person name="Goffeau A."/>
            <person name="Barbe V."/>
            <person name="Baret P."/>
            <person name="Baronian K."/>
            <person name="Beier S."/>
            <person name="Bleykasten C."/>
            <person name="Bode R."/>
            <person name="Casaregola S."/>
            <person name="Despons L."/>
            <person name="Fairhead C."/>
            <person name="Giersberg M."/>
            <person name="Gierski P."/>
            <person name="Hahnel U."/>
            <person name="Hartmann A."/>
            <person name="Jankowska D."/>
            <person name="Jubin C."/>
            <person name="Jung P."/>
            <person name="Lafontaine I."/>
            <person name="Leh-Louis V."/>
            <person name="Lemaire M."/>
            <person name="Marcet-Houben M."/>
            <person name="Mascher M."/>
            <person name="Morel G."/>
            <person name="Richard G.-F."/>
            <person name="Riechen J."/>
            <person name="Sacerdot C."/>
            <person name="Sarkar A."/>
            <person name="Savel G."/>
            <person name="Schacherer J."/>
            <person name="Sherman D."/>
            <person name="Straub M.-L."/>
            <person name="Stein N."/>
            <person name="Thierry A."/>
            <person name="Trautwein-Schult A."/>
            <person name="Westhof E."/>
            <person name="Worch S."/>
            <person name="Dujon B."/>
            <person name="Souciet J.-L."/>
            <person name="Wincker P."/>
            <person name="Scholz U."/>
            <person name="Neuveglise N."/>
        </authorList>
    </citation>
    <scope>NUCLEOTIDE SEQUENCE</scope>
    <source>
        <strain evidence="14">LS3</strain>
    </source>
</reference>
<dbReference type="InterPro" id="IPR000445">
    <property type="entry name" value="HhH_motif"/>
</dbReference>
<comment type="function">
    <text evidence="11">Bifunctional DNA N-glycosylase with associated apurinic/apyrimidinic (AP) lyase function that catalyzes the first step in base excision repair (BER), the primary repair pathway for the repair of oxidative DNA damage. The DNA N-glycosylase activity releases the damaged DNA base from DNA by cleaving the N-glycosidic bond, leaving an AP site. The AP lyase activity cleaves the phosphodiester bond 3' to the AP site by a beta-elimination. Primarily recognizes and repairs oxidative base damage of pyrimidines.</text>
</comment>
<keyword evidence="5 11" id="KW-0378">Hydrolase</keyword>
<dbReference type="Pfam" id="PF00730">
    <property type="entry name" value="HhH-GPD"/>
    <property type="match status" value="1"/>
</dbReference>
<evidence type="ECO:0000256" key="5">
    <source>
        <dbReference type="ARBA" id="ARBA00022801"/>
    </source>
</evidence>
<dbReference type="EC" id="3.2.2.-" evidence="11"/>
<comment type="catalytic activity">
    <reaction evidence="11">
        <text>2'-deoxyribonucleotide-(2'-deoxyribose 5'-phosphate)-2'-deoxyribonucleotide-DNA = a 3'-end 2'-deoxyribonucleotide-(2,3-dehydro-2,3-deoxyribose 5'-phosphate)-DNA + a 5'-end 5'-phospho-2'-deoxyribonucleoside-DNA + H(+)</text>
        <dbReference type="Rhea" id="RHEA:66592"/>
        <dbReference type="Rhea" id="RHEA-COMP:13180"/>
        <dbReference type="Rhea" id="RHEA-COMP:16897"/>
        <dbReference type="Rhea" id="RHEA-COMP:17067"/>
        <dbReference type="ChEBI" id="CHEBI:15378"/>
        <dbReference type="ChEBI" id="CHEBI:136412"/>
        <dbReference type="ChEBI" id="CHEBI:157695"/>
        <dbReference type="ChEBI" id="CHEBI:167181"/>
        <dbReference type="EC" id="4.2.99.18"/>
    </reaction>
</comment>
<keyword evidence="6" id="KW-0408">Iron</keyword>
<evidence type="ECO:0000256" key="3">
    <source>
        <dbReference type="ARBA" id="ARBA00022723"/>
    </source>
</evidence>
<comment type="subcellular location">
    <subcellularLocation>
        <location evidence="11">Nucleus</location>
    </subcellularLocation>
    <subcellularLocation>
        <location evidence="11">Mitochondrion</location>
    </subcellularLocation>
</comment>
<dbReference type="PANTHER" id="PTHR43286:SF1">
    <property type="entry name" value="ENDONUCLEASE III-LIKE PROTEIN 1"/>
    <property type="match status" value="1"/>
</dbReference>
<keyword evidence="7" id="KW-0411">Iron-sulfur</keyword>
<dbReference type="GO" id="GO:0003677">
    <property type="term" value="F:DNA binding"/>
    <property type="evidence" value="ECO:0007669"/>
    <property type="project" value="UniProtKB-UniRule"/>
</dbReference>
<sequence>MRRSARLAKRVRTVSPVRIEYDDVKRIKQENTGQVEIKQENEITVDTEHHVKQEVKEEIKQEVKQEDSPPDVGPPNWRIVYNHVKEMRKRVEAPVDTMGCERLPQKINVSPKVFRYQLLIALMLSSQTKDTTNAIAMANLRENLPGGLNVDSILATDEKTLDKLIFPVGFHSRKAGYIKKTTQILRDNYDDDVPATIEEMVALPGVGPKMAHLLMHRAWNKVEGIGVDVHVHRLAGLWKWTKNAKTPEHTRMQLEEWLPRDLWVEINPTLVGFGQTICIPARPRCDECTLSRTGLCPGDKNKRKKN</sequence>
<evidence type="ECO:0000256" key="7">
    <source>
        <dbReference type="ARBA" id="ARBA00023014"/>
    </source>
</evidence>
<comment type="similarity">
    <text evidence="1 11">Belongs to the Nth/MutY family.</text>
</comment>
<dbReference type="InterPro" id="IPR030841">
    <property type="entry name" value="NTH1"/>
</dbReference>
<keyword evidence="3" id="KW-0479">Metal-binding</keyword>
<name>A0A060TC13_BLAAD</name>
<evidence type="ECO:0000313" key="14">
    <source>
        <dbReference type="EMBL" id="CDP38508.1"/>
    </source>
</evidence>
<dbReference type="InterPro" id="IPR003265">
    <property type="entry name" value="HhH-GPD_domain"/>
</dbReference>
<feature type="compositionally biased region" description="Basic and acidic residues" evidence="12">
    <location>
        <begin position="57"/>
        <end position="67"/>
    </location>
</feature>
<dbReference type="FunFam" id="1.10.340.30:FF:000005">
    <property type="entry name" value="Endonuclease III-like protein 1"/>
    <property type="match status" value="1"/>
</dbReference>
<evidence type="ECO:0000256" key="9">
    <source>
        <dbReference type="ARBA" id="ARBA00023239"/>
    </source>
</evidence>
<dbReference type="GO" id="GO:0000703">
    <property type="term" value="F:oxidized pyrimidine nucleobase lesion DNA N-glycosylase activity"/>
    <property type="evidence" value="ECO:0007669"/>
    <property type="project" value="UniProtKB-UniRule"/>
</dbReference>
<dbReference type="Gene3D" id="1.10.1670.10">
    <property type="entry name" value="Helix-hairpin-Helix base-excision DNA repair enzymes (C-terminal)"/>
    <property type="match status" value="1"/>
</dbReference>
<gene>
    <name evidence="11" type="primary">NTG1</name>
    <name evidence="14" type="ORF">GNLVRS02_ARAD1D36234g</name>
</gene>
<keyword evidence="8 11" id="KW-0234">DNA repair</keyword>
<dbReference type="PANTHER" id="PTHR43286">
    <property type="entry name" value="ENDONUCLEASE III-LIKE PROTEIN 1"/>
    <property type="match status" value="1"/>
</dbReference>
<dbReference type="Pfam" id="PF00633">
    <property type="entry name" value="HHH"/>
    <property type="match status" value="1"/>
</dbReference>
<dbReference type="PhylomeDB" id="A0A060TC13"/>
<dbReference type="GO" id="GO:0005634">
    <property type="term" value="C:nucleus"/>
    <property type="evidence" value="ECO:0007669"/>
    <property type="project" value="UniProtKB-SubCell"/>
</dbReference>
<evidence type="ECO:0000256" key="11">
    <source>
        <dbReference type="HAMAP-Rule" id="MF_03183"/>
    </source>
</evidence>
<dbReference type="AlphaFoldDB" id="A0A060TC13"/>
<dbReference type="GO" id="GO:0046872">
    <property type="term" value="F:metal ion binding"/>
    <property type="evidence" value="ECO:0007669"/>
    <property type="project" value="UniProtKB-KW"/>
</dbReference>
<keyword evidence="11" id="KW-0539">Nucleus</keyword>
<keyword evidence="4 11" id="KW-0227">DNA damage</keyword>
<dbReference type="EMBL" id="HG937694">
    <property type="protein sequence ID" value="CDP38508.1"/>
    <property type="molecule type" value="Genomic_DNA"/>
</dbReference>
<dbReference type="HAMAP" id="MF_03183">
    <property type="entry name" value="Endonuclease_III_Nth"/>
    <property type="match status" value="1"/>
</dbReference>
<keyword evidence="2" id="KW-0004">4Fe-4S</keyword>
<reference evidence="14" key="1">
    <citation type="submission" date="2014-02" db="EMBL/GenBank/DDBJ databases">
        <authorList>
            <person name="Genoscope - CEA"/>
        </authorList>
    </citation>
    <scope>NUCLEOTIDE SEQUENCE</scope>
    <source>
        <strain evidence="14">LS3</strain>
    </source>
</reference>
<keyword evidence="11" id="KW-0496">Mitochondrion</keyword>
<evidence type="ECO:0000256" key="4">
    <source>
        <dbReference type="ARBA" id="ARBA00022763"/>
    </source>
</evidence>